<reference evidence="1 2" key="1">
    <citation type="submission" date="2016-06" db="EMBL/GenBank/DDBJ databases">
        <authorList>
            <person name="Kjaerup R.B."/>
            <person name="Dalgaard T.S."/>
            <person name="Juul-Madsen H.R."/>
        </authorList>
    </citation>
    <scope>NUCLEOTIDE SEQUENCE [LARGE SCALE GENOMIC DNA]</scope>
    <source>
        <strain evidence="1 2">1S159</strain>
    </source>
</reference>
<dbReference type="AlphaFoldDB" id="A0A1B9P455"/>
<dbReference type="EMBL" id="MAJU01000004">
    <property type="protein sequence ID" value="OCH23248.1"/>
    <property type="molecule type" value="Genomic_DNA"/>
</dbReference>
<evidence type="ECO:0000313" key="2">
    <source>
        <dbReference type="Proteomes" id="UP000093523"/>
    </source>
</evidence>
<name>A0A1B9P455_ALILO</name>
<dbReference type="Proteomes" id="UP000093523">
    <property type="component" value="Unassembled WGS sequence"/>
</dbReference>
<dbReference type="RefSeq" id="WP_017021657.1">
    <property type="nucleotide sequence ID" value="NZ_CAWMPN010000004.1"/>
</dbReference>
<comment type="caution">
    <text evidence="1">The sequence shown here is derived from an EMBL/GenBank/DDBJ whole genome shotgun (WGS) entry which is preliminary data.</text>
</comment>
<proteinExistence type="predicted"/>
<accession>A0A1B9P455</accession>
<organism evidence="1 2">
    <name type="scientific">Aliivibrio logei</name>
    <name type="common">Vibrio logei</name>
    <dbReference type="NCBI Taxonomy" id="688"/>
    <lineage>
        <taxon>Bacteria</taxon>
        <taxon>Pseudomonadati</taxon>
        <taxon>Pseudomonadota</taxon>
        <taxon>Gammaproteobacteria</taxon>
        <taxon>Vibrionales</taxon>
        <taxon>Vibrionaceae</taxon>
        <taxon>Aliivibrio</taxon>
    </lineage>
</organism>
<gene>
    <name evidence="1" type="ORF">A6E04_04915</name>
</gene>
<dbReference type="STRING" id="688.A6E04_04915"/>
<evidence type="ECO:0000313" key="1">
    <source>
        <dbReference type="EMBL" id="OCH23248.1"/>
    </source>
</evidence>
<sequence>MFYIEDLNKMIINYSGVIRLESEDMMFISGEKKHQCSLSEFMVESFYFSKKDHFVNIKLHRHIELKPICFSGEEIETVIICVNVKYCLYNRRVLVLEFDRDCKKEIEVSLYNFNFSMDF</sequence>
<protein>
    <submittedName>
        <fullName evidence="1">Uncharacterized protein</fullName>
    </submittedName>
</protein>